<sequence>MKSVFQSISELRTTTTNHHRLLLFNLRSHYATKSTKPLKPSDLSEPKPITVSTSPNSPPLPWTRFSLQSTTAVAVAVSGRLGQARLDSVPGEGGQLRRPHRLRPVSGSIPLHPRWLLLGLYSYHPDNWS</sequence>
<evidence type="ECO:0000256" key="1">
    <source>
        <dbReference type="SAM" id="MobiDB-lite"/>
    </source>
</evidence>
<protein>
    <submittedName>
        <fullName evidence="2">Uncharacterized protein</fullName>
    </submittedName>
</protein>
<organism evidence="2 3">
    <name type="scientific">Ficus carica</name>
    <name type="common">Common fig</name>
    <dbReference type="NCBI Taxonomy" id="3494"/>
    <lineage>
        <taxon>Eukaryota</taxon>
        <taxon>Viridiplantae</taxon>
        <taxon>Streptophyta</taxon>
        <taxon>Embryophyta</taxon>
        <taxon>Tracheophyta</taxon>
        <taxon>Spermatophyta</taxon>
        <taxon>Magnoliopsida</taxon>
        <taxon>eudicotyledons</taxon>
        <taxon>Gunneridae</taxon>
        <taxon>Pentapetalae</taxon>
        <taxon>rosids</taxon>
        <taxon>fabids</taxon>
        <taxon>Rosales</taxon>
        <taxon>Moraceae</taxon>
        <taxon>Ficeae</taxon>
        <taxon>Ficus</taxon>
    </lineage>
</organism>
<dbReference type="Proteomes" id="UP001187192">
    <property type="component" value="Unassembled WGS sequence"/>
</dbReference>
<dbReference type="EMBL" id="BTGU01003785">
    <property type="protein sequence ID" value="GMN19402.1"/>
    <property type="molecule type" value="Genomic_DNA"/>
</dbReference>
<evidence type="ECO:0000313" key="3">
    <source>
        <dbReference type="Proteomes" id="UP001187192"/>
    </source>
</evidence>
<accession>A0AA87YPE2</accession>
<proteinExistence type="predicted"/>
<keyword evidence="3" id="KW-1185">Reference proteome</keyword>
<feature type="region of interest" description="Disordered" evidence="1">
    <location>
        <begin position="34"/>
        <end position="56"/>
    </location>
</feature>
<reference evidence="2" key="1">
    <citation type="submission" date="2023-07" db="EMBL/GenBank/DDBJ databases">
        <title>draft genome sequence of fig (Ficus carica).</title>
        <authorList>
            <person name="Takahashi T."/>
            <person name="Nishimura K."/>
        </authorList>
    </citation>
    <scope>NUCLEOTIDE SEQUENCE</scope>
</reference>
<name>A0AA87YPE2_FICCA</name>
<gene>
    <name evidence="2" type="ORF">TIFTF001_045182</name>
</gene>
<dbReference type="AlphaFoldDB" id="A0AA87YPE2"/>
<evidence type="ECO:0000313" key="2">
    <source>
        <dbReference type="EMBL" id="GMN19402.1"/>
    </source>
</evidence>
<comment type="caution">
    <text evidence="2">The sequence shown here is derived from an EMBL/GenBank/DDBJ whole genome shotgun (WGS) entry which is preliminary data.</text>
</comment>